<name>A0ABT5E8H6_9BACT</name>
<evidence type="ECO:0000256" key="1">
    <source>
        <dbReference type="SAM" id="MobiDB-lite"/>
    </source>
</evidence>
<dbReference type="EMBL" id="JAQNDL010000003">
    <property type="protein sequence ID" value="MDC0721203.1"/>
    <property type="molecule type" value="Genomic_DNA"/>
</dbReference>
<keyword evidence="3" id="KW-1185">Reference proteome</keyword>
<feature type="region of interest" description="Disordered" evidence="1">
    <location>
        <begin position="595"/>
        <end position="640"/>
    </location>
</feature>
<reference evidence="2 3" key="1">
    <citation type="submission" date="2022-11" db="EMBL/GenBank/DDBJ databases">
        <title>Minimal conservation of predation-associated metabolite biosynthetic gene clusters underscores biosynthetic potential of Myxococcota including descriptions for ten novel species: Archangium lansinium sp. nov., Myxococcus landrumus sp. nov., Nannocystis bai.</title>
        <authorList>
            <person name="Ahearne A."/>
            <person name="Stevens C."/>
            <person name="Dowd S."/>
        </authorList>
    </citation>
    <scope>NUCLEOTIDE SEQUENCE [LARGE SCALE GENOMIC DNA]</scope>
    <source>
        <strain evidence="2 3">BB15-2</strain>
    </source>
</reference>
<comment type="caution">
    <text evidence="2">The sequence shown here is derived from an EMBL/GenBank/DDBJ whole genome shotgun (WGS) entry which is preliminary data.</text>
</comment>
<protein>
    <submittedName>
        <fullName evidence="2">Uncharacterized protein</fullName>
    </submittedName>
</protein>
<gene>
    <name evidence="2" type="ORF">POL25_30130</name>
</gene>
<evidence type="ECO:0000313" key="3">
    <source>
        <dbReference type="Proteomes" id="UP001221686"/>
    </source>
</evidence>
<organism evidence="2 3">
    <name type="scientific">Nannocystis bainbridge</name>
    <dbReference type="NCBI Taxonomy" id="2995303"/>
    <lineage>
        <taxon>Bacteria</taxon>
        <taxon>Pseudomonadati</taxon>
        <taxon>Myxococcota</taxon>
        <taxon>Polyangia</taxon>
        <taxon>Nannocystales</taxon>
        <taxon>Nannocystaceae</taxon>
        <taxon>Nannocystis</taxon>
    </lineage>
</organism>
<dbReference type="Proteomes" id="UP001221686">
    <property type="component" value="Unassembled WGS sequence"/>
</dbReference>
<proteinExistence type="predicted"/>
<dbReference type="RefSeq" id="WP_272089704.1">
    <property type="nucleotide sequence ID" value="NZ_JAQNDL010000003.1"/>
</dbReference>
<sequence>MVDRRSPKDPRGWLAEARERRFRLAAERRAAARGALINRLRRQERLLGFVSDLEGPPGGPWFLKVECLDKRWMEEVYAELQTTDFDLSDLEETANLPTLSGEGILAGFLAGRPFATAFEHGTVEQRYALGAVRRWFVDRSIDGTSSLPVHSLFEARVDARTLEAVPEVGQWLELTIWPPEDANDWDDAYGTLVRLFDHEPFIAPPEPMQIRQLRVLPEPWQGVIQALHFPAPEGDEIEFEEEPVDEEPPTFGGGGGGGGWGLFRQAYHDLRERARRWLESLAEHPWLHPVPAFAGAGGFILGGGSDDDEVPRMRLRAYVGSPKAAPMAAAGQANPMVGGGQQAFIGLVDVGQGNCNMIVDSNWRVLAYYDFGHSVRGDGPDELPRLCFCHDPYVILSHWDQDHYMLHAKIPECYRATWIVPRQGTGNIGTCVTGKVKRAGGQVYTWAAGHPSHMAFPWGFVERCQGAPAGPDRNSSGLAVYVCCKDRNANPDTPGGQPWSVAGPPGALVAAAASAFAVRARAAVANAGAGTVARCLASVLANSRFGNGLTAVNCTLVATQAEADAVAQVAGGAPVPDPAAVVLAVTPGLAASSTTSVTRSLRPGPLAVRASPPPCARRCSAATSPTPRRPPPRASPSRPSRWRWLARRCCRTWRRWRRRRAPTTR</sequence>
<evidence type="ECO:0000313" key="2">
    <source>
        <dbReference type="EMBL" id="MDC0721203.1"/>
    </source>
</evidence>
<accession>A0ABT5E8H6</accession>